<feature type="domain" description="Lantibiotic biosynthesis protein dehydration" evidence="1">
    <location>
        <begin position="226"/>
        <end position="608"/>
    </location>
</feature>
<dbReference type="Proteomes" id="UP001431572">
    <property type="component" value="Chromosome 1"/>
</dbReference>
<accession>A0A8T7LU02</accession>
<dbReference type="InterPro" id="IPR025410">
    <property type="entry name" value="Lant_dehyd"/>
</dbReference>
<dbReference type="Proteomes" id="UP000521676">
    <property type="component" value="Unassembled WGS sequence"/>
</dbReference>
<proteinExistence type="predicted"/>
<reference evidence="3" key="2">
    <citation type="journal article" date="2024" name="Nature">
        <title>Anoxygenic phototroph of the Chloroflexota uses a type I reaction centre.</title>
        <authorList>
            <person name="Tsuji J.M."/>
            <person name="Shaw N.A."/>
            <person name="Nagashima S."/>
            <person name="Venkiteswaran J.J."/>
            <person name="Schiff S.L."/>
            <person name="Watanabe T."/>
            <person name="Fukui M."/>
            <person name="Hanada S."/>
            <person name="Tank M."/>
            <person name="Neufeld J.D."/>
        </authorList>
    </citation>
    <scope>NUCLEOTIDE SEQUENCE</scope>
    <source>
        <strain evidence="3">L227-S17</strain>
    </source>
</reference>
<protein>
    <submittedName>
        <fullName evidence="3">Type 2 lanthipeptide synthetase LanM</fullName>
    </submittedName>
    <submittedName>
        <fullName evidence="2">Type 2 lantipeptide synthetase LanM</fullName>
    </submittedName>
</protein>
<dbReference type="RefSeq" id="WP_341469284.1">
    <property type="nucleotide sequence ID" value="NZ_CP128399.1"/>
</dbReference>
<keyword evidence="5" id="KW-1185">Reference proteome</keyword>
<gene>
    <name evidence="2" type="primary">lanM</name>
    <name evidence="2" type="ORF">HXX08_06540</name>
    <name evidence="3" type="ORF">OZ401_000656</name>
</gene>
<dbReference type="PIRSF" id="PIRSF037228">
    <property type="entry name" value="Lant_mod_RumM"/>
    <property type="match status" value="1"/>
</dbReference>
<evidence type="ECO:0000313" key="3">
    <source>
        <dbReference type="EMBL" id="WJW67390.1"/>
    </source>
</evidence>
<dbReference type="EMBL" id="CP128399">
    <property type="protein sequence ID" value="WJW67390.1"/>
    <property type="molecule type" value="Genomic_DNA"/>
</dbReference>
<evidence type="ECO:0000313" key="5">
    <source>
        <dbReference type="Proteomes" id="UP001431572"/>
    </source>
</evidence>
<evidence type="ECO:0000313" key="4">
    <source>
        <dbReference type="Proteomes" id="UP000521676"/>
    </source>
</evidence>
<name>A0A8T7LU02_9CHLR</name>
<dbReference type="NCBIfam" id="TIGR03897">
    <property type="entry name" value="lanti_2_LanM"/>
    <property type="match status" value="1"/>
</dbReference>
<dbReference type="AlphaFoldDB" id="A0A8T7LU02"/>
<dbReference type="EMBL" id="JACATZ010000001">
    <property type="protein sequence ID" value="NWJ45518.1"/>
    <property type="molecule type" value="Genomic_DNA"/>
</dbReference>
<evidence type="ECO:0000313" key="2">
    <source>
        <dbReference type="EMBL" id="NWJ45518.1"/>
    </source>
</evidence>
<dbReference type="CDD" id="cd04792">
    <property type="entry name" value="LanM-like"/>
    <property type="match status" value="1"/>
</dbReference>
<evidence type="ECO:0000259" key="1">
    <source>
        <dbReference type="Pfam" id="PF13575"/>
    </source>
</evidence>
<reference evidence="2 4" key="1">
    <citation type="submission" date="2020-06" db="EMBL/GenBank/DDBJ databases">
        <title>Anoxygenic phototrophic Chloroflexota member uses a Type I reaction center.</title>
        <authorList>
            <person name="Tsuji J.M."/>
            <person name="Shaw N.A."/>
            <person name="Nagashima S."/>
            <person name="Venkiteswaran J."/>
            <person name="Schiff S.L."/>
            <person name="Hanada S."/>
            <person name="Tank M."/>
            <person name="Neufeld J.D."/>
        </authorList>
    </citation>
    <scope>NUCLEOTIDE SEQUENCE [LARGE SCALE GENOMIC DNA]</scope>
    <source>
        <strain evidence="2">L227-S17</strain>
    </source>
</reference>
<dbReference type="Pfam" id="PF13575">
    <property type="entry name" value="DUF4135"/>
    <property type="match status" value="1"/>
</dbReference>
<organism evidence="2 4">
    <name type="scientific">Candidatus Chlorohelix allophototropha</name>
    <dbReference type="NCBI Taxonomy" id="3003348"/>
    <lineage>
        <taxon>Bacteria</taxon>
        <taxon>Bacillati</taxon>
        <taxon>Chloroflexota</taxon>
        <taxon>Chloroflexia</taxon>
        <taxon>Candidatus Chloroheliales</taxon>
        <taxon>Candidatus Chloroheliaceae</taxon>
        <taxon>Candidatus Chlorohelix</taxon>
    </lineage>
</organism>
<dbReference type="InterPro" id="IPR017146">
    <property type="entry name" value="Lanti_2_LanM"/>
</dbReference>
<sequence length="673" mass="77152">MIQNEPTQLKKRYRDEMFEIVERACPLHARTEAEYSTVETPPEAVEELMERWAKLACGGDREALSRRWRWNGKSEAEIRRNLSGVAFQRSQMLPQWAELLQEVLESAPFFKTIDELRFIDPANPAPFEELFVPFIALGRREVARLSGEAYQLLTNEAHACLERALLVRLCNLAGQTLILEFQNFRTSRQPLLLFATPTALQHTSKYYHEFVESLLTGKFVAFFQEYSVLARLLATTLQFWIEATAEFLSRLSADWAEIQKDFANGQETGAVIKLVAGLSDPHQHGRSAIKLRFTSGLELFYKPRPVRMEKSFNDFLSWLNTKGANPAFKVVKVLDQIEYGWMELVPHLPCADTSAVERYYKRLGMLLCVLYALEATDCHYENVIACGEYPVLVDAETLLNPRVIDFFAATRPYDPALQAQLDLLENTVLRTAFMPFKFEQQSDSYDFGALAQITEKEVEVKVRRWEHINTDGMKLYIENGRMTPGANVPLLEGSYHDVKSYSGAFVEGFREGYRLISELKPELLNPSGVLAEFKNQPVRIIFRSTKVYGFILSKLTHPRYLRTGLERSLEIEALGHAFLLTETCPPLWHLLDEEIQAMEQDDIPFFLTTSDSRDFAITLTLSVSNCFEDSGFNQVCKRIEQFSPHDLQKQLEVIHNSLRDYLQSNPEGVTSLK</sequence>